<name>A0A8S5RI21_9VIRU</name>
<evidence type="ECO:0000313" key="2">
    <source>
        <dbReference type="EMBL" id="DAE31023.1"/>
    </source>
</evidence>
<accession>A0A8S5RI21</accession>
<reference evidence="2" key="1">
    <citation type="journal article" date="2021" name="Proc. Natl. Acad. Sci. U.S.A.">
        <title>A Catalog of Tens of Thousands of Viruses from Human Metagenomes Reveals Hidden Associations with Chronic Diseases.</title>
        <authorList>
            <person name="Tisza M.J."/>
            <person name="Buck C.B."/>
        </authorList>
    </citation>
    <scope>NUCLEOTIDE SEQUENCE</scope>
    <source>
        <strain evidence="2">CtML55</strain>
    </source>
</reference>
<feature type="region of interest" description="Disordered" evidence="1">
    <location>
        <begin position="1"/>
        <end position="41"/>
    </location>
</feature>
<sequence length="85" mass="10257">MSRTFGEHHPVAHNPKNRFPSPYLDNEGKKERRRKRRAYGSQGWKGWGGEIYFKRFGEIMIDCVNKRKARQLIKKQIREELRNEL</sequence>
<dbReference type="EMBL" id="BK059105">
    <property type="protein sequence ID" value="DAE31023.1"/>
    <property type="molecule type" value="Genomic_DNA"/>
</dbReference>
<evidence type="ECO:0000256" key="1">
    <source>
        <dbReference type="SAM" id="MobiDB-lite"/>
    </source>
</evidence>
<proteinExistence type="predicted"/>
<protein>
    <submittedName>
        <fullName evidence="2">Uncharacterized protein</fullName>
    </submittedName>
</protein>
<feature type="compositionally biased region" description="Basic and acidic residues" evidence="1">
    <location>
        <begin position="1"/>
        <end position="10"/>
    </location>
</feature>
<organism evidence="2">
    <name type="scientific">virus sp. ctML55</name>
    <dbReference type="NCBI Taxonomy" id="2827627"/>
    <lineage>
        <taxon>Viruses</taxon>
    </lineage>
</organism>